<keyword evidence="13" id="KW-1185">Reference proteome</keyword>
<keyword evidence="7 10" id="KW-0378">Hydrolase</keyword>
<keyword evidence="4 10" id="KW-0547">Nucleotide-binding</keyword>
<dbReference type="Pfam" id="PF18766">
    <property type="entry name" value="SWI2_SNF2"/>
    <property type="match status" value="1"/>
</dbReference>
<evidence type="ECO:0000256" key="10">
    <source>
        <dbReference type="RuleBase" id="RU364115"/>
    </source>
</evidence>
<dbReference type="InterPro" id="IPR014001">
    <property type="entry name" value="Helicase_ATP-bd"/>
</dbReference>
<keyword evidence="8 10" id="KW-0067">ATP-binding</keyword>
<keyword evidence="3" id="KW-0540">Nuclease</keyword>
<evidence type="ECO:0000256" key="6">
    <source>
        <dbReference type="ARBA" id="ARBA00022759"/>
    </source>
</evidence>
<comment type="subunit">
    <text evidence="10">The type I restriction/modification system is composed of three polypeptides R, M and S.</text>
</comment>
<dbReference type="RefSeq" id="WP_412699778.1">
    <property type="nucleotide sequence ID" value="NZ_JAXGFO010000030.1"/>
</dbReference>
<evidence type="ECO:0000259" key="11">
    <source>
        <dbReference type="SMART" id="SM00487"/>
    </source>
</evidence>
<evidence type="ECO:0000256" key="8">
    <source>
        <dbReference type="ARBA" id="ARBA00022840"/>
    </source>
</evidence>
<evidence type="ECO:0000313" key="12">
    <source>
        <dbReference type="EMBL" id="MEG3157676.1"/>
    </source>
</evidence>
<keyword evidence="6 12" id="KW-0255">Endonuclease</keyword>
<dbReference type="CDD" id="cd22332">
    <property type="entry name" value="HsdR_N"/>
    <property type="match status" value="1"/>
</dbReference>
<dbReference type="EMBL" id="JAXGFO010000030">
    <property type="protein sequence ID" value="MEG3157676.1"/>
    <property type="molecule type" value="Genomic_DNA"/>
</dbReference>
<dbReference type="InterPro" id="IPR021810">
    <property type="entry name" value="T1RH-like_C"/>
</dbReference>
<dbReference type="EC" id="3.1.21.3" evidence="10"/>
<dbReference type="SMART" id="SM00487">
    <property type="entry name" value="DEXDc"/>
    <property type="match status" value="1"/>
</dbReference>
<gene>
    <name evidence="12" type="ORF">SNE33_07210</name>
</gene>
<keyword evidence="9 10" id="KW-0238">DNA-binding</keyword>
<evidence type="ECO:0000313" key="13">
    <source>
        <dbReference type="Proteomes" id="UP001334501"/>
    </source>
</evidence>
<dbReference type="Pfam" id="PF04313">
    <property type="entry name" value="HSDR_N"/>
    <property type="match status" value="1"/>
</dbReference>
<organism evidence="12 13">
    <name type="scientific">Lysobacter zhanggongensis</name>
    <dbReference type="NCBI Taxonomy" id="1774951"/>
    <lineage>
        <taxon>Bacteria</taxon>
        <taxon>Pseudomonadati</taxon>
        <taxon>Pseudomonadota</taxon>
        <taxon>Gammaproteobacteria</taxon>
        <taxon>Lysobacterales</taxon>
        <taxon>Lysobacteraceae</taxon>
        <taxon>Lysobacter</taxon>
    </lineage>
</organism>
<evidence type="ECO:0000256" key="4">
    <source>
        <dbReference type="ARBA" id="ARBA00022741"/>
    </source>
</evidence>
<dbReference type="InterPro" id="IPR027417">
    <property type="entry name" value="P-loop_NTPase"/>
</dbReference>
<sequence length="1040" mass="115852">MLENHLEDACIAWLQGLGWTCMSGEALAPGAGEHARERWSDVVLAPRLLAAVNRLNPGIQPAEADAVVTHLAAYGAQSLVDGNREVYDWLRNGVPVERLEDDGRRTVMRVRVIGGEIGDNDLLAVQQFTVQGAKLRRPDIVLFVNGLPLVVVELKNPADLNADFESAWHQIQTYKADVPQLFWFNLLNVISDGAVARYGSLSAALSRYSRWRLLEGKKVDKAQLELEVLIRGLLEPRTLLEFFRGFVAYGGADGGASFKIIAQWHQFHGVQRAVQRALDALLHRKDGKGGVIWFTQGSGKSLLALFYVMALRDRPEFGNPTVVLVTDRNDLDGQLYETFADSAWSLRATPQQADSREDLRDRLGQAQAGGIYFTTINKFAPRQGEACVPVLSARSNVIVIADEAHRTQYGFTAEMDTATGQTKYGLAKYMRDALPNAIYLGMTGTPVSLDDRDTEAVFGTYVDVYDMIAAQEDEAVVPVSYESRIIELRFNEAEKQALLDEFLEVTDDEDSDEQGKTASRHTRLEALAMAEGRLSTLAADLVSHWEARTEALAGKAMVVAISREAAVRLYAEIVKLRPDWHDADVNAGRIKIVMTGSSSDPSHFQPHRTDKTQRKLLEKRFKDADDPLEIVIVRDMWLTGFDAPPVHTLYVDKPMQGHGLMQAIARTNRVWRGKPGGLVVDYIGIGEELKQAIKQYTKDAGVDREPVDTSGQALVILLDTIDVIRKEFFNGFDYSGFPDPKHAVALLGPAMEHVLQVDPEPDEKGRNRGVRRFLDQVLKLTRAQALAGTRPQAMALREEIAFFQAVRVCLIKLTRAGQTRTRLEKEAALRQLVAKGVLVEGVNDIFGSLGLGKPDISLLDERFLAQVREMPTKNLAAELLERLIADQVKARGARNAMQGKEFTERLEESIARYQNRAITTVEVIEELIKLAKEINAARPPHRMSEEEFAFYQALVENESAVREMGDATLRALAQELTDKLRRSATINWQNRVSSRAKMVAMVKVLLAKYRYPPDRQPAAMEKVISQAELLADTWALDQAA</sequence>
<dbReference type="InterPro" id="IPR055180">
    <property type="entry name" value="HsdR_RecA-like_helicase_dom_2"/>
</dbReference>
<comment type="catalytic activity">
    <reaction evidence="1 10">
        <text>Endonucleolytic cleavage of DNA to give random double-stranded fragments with terminal 5'-phosphates, ATP is simultaneously hydrolyzed.</text>
        <dbReference type="EC" id="3.1.21.3"/>
    </reaction>
</comment>
<dbReference type="NCBIfam" id="TIGR00348">
    <property type="entry name" value="hsdR"/>
    <property type="match status" value="1"/>
</dbReference>
<comment type="caution">
    <text evidence="12">The sequence shown here is derived from an EMBL/GenBank/DDBJ whole genome shotgun (WGS) entry which is preliminary data.</text>
</comment>
<protein>
    <recommendedName>
        <fullName evidence="10">Type I restriction enzyme endonuclease subunit</fullName>
        <shortName evidence="10">R protein</shortName>
        <ecNumber evidence="10">3.1.21.3</ecNumber>
    </recommendedName>
</protein>
<evidence type="ECO:0000256" key="3">
    <source>
        <dbReference type="ARBA" id="ARBA00022722"/>
    </source>
</evidence>
<keyword evidence="5 10" id="KW-0680">Restriction system</keyword>
<dbReference type="PANTHER" id="PTHR30195:SF15">
    <property type="entry name" value="TYPE I RESTRICTION ENZYME HINDI ENDONUCLEASE SUBUNIT"/>
    <property type="match status" value="1"/>
</dbReference>
<evidence type="ECO:0000256" key="7">
    <source>
        <dbReference type="ARBA" id="ARBA00022801"/>
    </source>
</evidence>
<dbReference type="SUPFAM" id="SSF52540">
    <property type="entry name" value="P-loop containing nucleoside triphosphate hydrolases"/>
    <property type="match status" value="2"/>
</dbReference>
<evidence type="ECO:0000256" key="9">
    <source>
        <dbReference type="ARBA" id="ARBA00023125"/>
    </source>
</evidence>
<proteinExistence type="inferred from homology"/>
<dbReference type="InterPro" id="IPR051268">
    <property type="entry name" value="Type-I_R_enzyme_R_subunit"/>
</dbReference>
<evidence type="ECO:0000256" key="5">
    <source>
        <dbReference type="ARBA" id="ARBA00022747"/>
    </source>
</evidence>
<feature type="domain" description="Helicase ATP-binding" evidence="11">
    <location>
        <begin position="263"/>
        <end position="482"/>
    </location>
</feature>
<dbReference type="Gene3D" id="3.90.1570.50">
    <property type="match status" value="1"/>
</dbReference>
<comment type="similarity">
    <text evidence="2 10">Belongs to the HsdR family.</text>
</comment>
<dbReference type="Pfam" id="PF22679">
    <property type="entry name" value="T1R_D3-like"/>
    <property type="match status" value="1"/>
</dbReference>
<reference evidence="12 13" key="1">
    <citation type="journal article" date="2017" name="Curr. Microbiol.">
        <title>Lysobacter zhanggongensis sp. nov. Isolated from a Pit Mud.</title>
        <authorList>
            <person name="Zhang X.F."/>
            <person name="Wang H.H."/>
            <person name="Sun X.Y."/>
            <person name="Pan C.M."/>
        </authorList>
    </citation>
    <scope>NUCLEOTIDE SEQUENCE [LARGE SCALE GENOMIC DNA]</scope>
    <source>
        <strain evidence="12 13">ZGLJ7-1</strain>
    </source>
</reference>
<comment type="function">
    <text evidence="10">Subunit R is required for both nuclease and ATPase activities, but not for modification.</text>
</comment>
<dbReference type="InterPro" id="IPR040980">
    <property type="entry name" value="SWI2_SNF2"/>
</dbReference>
<evidence type="ECO:0000256" key="2">
    <source>
        <dbReference type="ARBA" id="ARBA00008598"/>
    </source>
</evidence>
<accession>A0ABU7YQ34</accession>
<dbReference type="InterPro" id="IPR004473">
    <property type="entry name" value="Restrct_endonuc_typeI_HsdR"/>
</dbReference>
<dbReference type="InterPro" id="IPR007409">
    <property type="entry name" value="Restrct_endonuc_type1_HsdR_N"/>
</dbReference>
<dbReference type="Proteomes" id="UP001334501">
    <property type="component" value="Unassembled WGS sequence"/>
</dbReference>
<name>A0ABU7YQ34_9GAMM</name>
<dbReference type="GO" id="GO:0009035">
    <property type="term" value="F:type I site-specific deoxyribonuclease activity"/>
    <property type="evidence" value="ECO:0007669"/>
    <property type="project" value="UniProtKB-EC"/>
</dbReference>
<dbReference type="CDD" id="cd18030">
    <property type="entry name" value="DEXHc_RE_I_HsdR"/>
    <property type="match status" value="1"/>
</dbReference>
<evidence type="ECO:0000256" key="1">
    <source>
        <dbReference type="ARBA" id="ARBA00000851"/>
    </source>
</evidence>
<dbReference type="CDD" id="cd18800">
    <property type="entry name" value="SF2_C_EcoR124I-like"/>
    <property type="match status" value="1"/>
</dbReference>
<dbReference type="Gene3D" id="3.40.50.300">
    <property type="entry name" value="P-loop containing nucleotide triphosphate hydrolases"/>
    <property type="match status" value="3"/>
</dbReference>
<dbReference type="PANTHER" id="PTHR30195">
    <property type="entry name" value="TYPE I SITE-SPECIFIC DEOXYRIBONUCLEASE PROTEIN SUBUNIT M AND R"/>
    <property type="match status" value="1"/>
</dbReference>
<dbReference type="Pfam" id="PF11867">
    <property type="entry name" value="T1RH-like_C"/>
    <property type="match status" value="1"/>
</dbReference>